<dbReference type="Gene3D" id="3.90.1200.10">
    <property type="match status" value="1"/>
</dbReference>
<gene>
    <name evidence="2" type="ORF">GCM10025868_37450</name>
</gene>
<keyword evidence="3" id="KW-1185">Reference proteome</keyword>
<evidence type="ECO:0000313" key="2">
    <source>
        <dbReference type="EMBL" id="GMA88495.1"/>
    </source>
</evidence>
<proteinExistence type="predicted"/>
<sequence>MSRRLPGAPVDPASLAPGDPLAVHVGQVIGALHDVDPAVVEDAGAPAYDSEQYRTRRLADVDRAARTGQVPAPLLLRWERALEQVDRWRFLTTPVHGDLAGPNVRTDGQVVTGLVGWGDARVADPADDLAWICVGASAGVLDTVVEAYAMARSDAPDKHLLERAHLAGELALARWLLAGVAQDDAAVVDSATQALQDLAEATREPAAAGA</sequence>
<dbReference type="InterPro" id="IPR002575">
    <property type="entry name" value="Aminoglycoside_PTrfase"/>
</dbReference>
<evidence type="ECO:0000259" key="1">
    <source>
        <dbReference type="Pfam" id="PF01636"/>
    </source>
</evidence>
<reference evidence="3" key="1">
    <citation type="journal article" date="2019" name="Int. J. Syst. Evol. Microbiol.">
        <title>The Global Catalogue of Microorganisms (GCM) 10K type strain sequencing project: providing services to taxonomists for standard genome sequencing and annotation.</title>
        <authorList>
            <consortium name="The Broad Institute Genomics Platform"/>
            <consortium name="The Broad Institute Genome Sequencing Center for Infectious Disease"/>
            <person name="Wu L."/>
            <person name="Ma J."/>
        </authorList>
    </citation>
    <scope>NUCLEOTIDE SEQUENCE [LARGE SCALE GENOMIC DNA]</scope>
    <source>
        <strain evidence="3">NBRC 108730</strain>
    </source>
</reference>
<comment type="caution">
    <text evidence="2">The sequence shown here is derived from an EMBL/GenBank/DDBJ whole genome shotgun (WGS) entry which is preliminary data.</text>
</comment>
<accession>A0ABQ6JP31</accession>
<name>A0ABQ6JP31_9ACTN</name>
<dbReference type="Pfam" id="PF01636">
    <property type="entry name" value="APH"/>
    <property type="match status" value="1"/>
</dbReference>
<organism evidence="2 3">
    <name type="scientific">Angustibacter aerolatus</name>
    <dbReference type="NCBI Taxonomy" id="1162965"/>
    <lineage>
        <taxon>Bacteria</taxon>
        <taxon>Bacillati</taxon>
        <taxon>Actinomycetota</taxon>
        <taxon>Actinomycetes</taxon>
        <taxon>Kineosporiales</taxon>
        <taxon>Kineosporiaceae</taxon>
    </lineage>
</organism>
<dbReference type="Proteomes" id="UP001157017">
    <property type="component" value="Unassembled WGS sequence"/>
</dbReference>
<feature type="domain" description="Aminoglycoside phosphotransferase" evidence="1">
    <location>
        <begin position="4"/>
        <end position="155"/>
    </location>
</feature>
<dbReference type="SUPFAM" id="SSF56112">
    <property type="entry name" value="Protein kinase-like (PK-like)"/>
    <property type="match status" value="1"/>
</dbReference>
<dbReference type="EMBL" id="BSUZ01000001">
    <property type="protein sequence ID" value="GMA88495.1"/>
    <property type="molecule type" value="Genomic_DNA"/>
</dbReference>
<dbReference type="InterPro" id="IPR011009">
    <property type="entry name" value="Kinase-like_dom_sf"/>
</dbReference>
<evidence type="ECO:0000313" key="3">
    <source>
        <dbReference type="Proteomes" id="UP001157017"/>
    </source>
</evidence>
<protein>
    <recommendedName>
        <fullName evidence="1">Aminoglycoside phosphotransferase domain-containing protein</fullName>
    </recommendedName>
</protein>